<organism evidence="1">
    <name type="scientific">Anopheles coluzzii</name>
    <name type="common">African malaria mosquito</name>
    <dbReference type="NCBI Taxonomy" id="1518534"/>
    <lineage>
        <taxon>Eukaryota</taxon>
        <taxon>Metazoa</taxon>
        <taxon>Ecdysozoa</taxon>
        <taxon>Arthropoda</taxon>
        <taxon>Hexapoda</taxon>
        <taxon>Insecta</taxon>
        <taxon>Pterygota</taxon>
        <taxon>Neoptera</taxon>
        <taxon>Endopterygota</taxon>
        <taxon>Diptera</taxon>
        <taxon>Nematocera</taxon>
        <taxon>Culicoidea</taxon>
        <taxon>Culicidae</taxon>
        <taxon>Anophelinae</taxon>
        <taxon>Anopheles</taxon>
    </lineage>
</organism>
<evidence type="ECO:0000313" key="1">
    <source>
        <dbReference type="EnsemblMetazoa" id="ACOM026991-PA.1"/>
    </source>
</evidence>
<name>A0A8W7P7P6_ANOCL</name>
<dbReference type="VEuPathDB" id="VectorBase:ACON2_036014"/>
<proteinExistence type="predicted"/>
<dbReference type="Proteomes" id="UP000075882">
    <property type="component" value="Unassembled WGS sequence"/>
</dbReference>
<dbReference type="AlphaFoldDB" id="A0A8W7P7P6"/>
<accession>A0A8W7P7P6</accession>
<dbReference type="EnsemblMetazoa" id="ACOM026991-RA">
    <property type="protein sequence ID" value="ACOM026991-PA.1"/>
    <property type="gene ID" value="ACOM026991"/>
</dbReference>
<sequence length="107" mass="12520">MKSGQTIGGECSTLLHRDHRCSMMNRVGKVYGRLVRSAFEQTRPLEDSLQLVCRLNDLTVRINSRYEAVHQEVDERDNQQKALSMQKIYVHLDSETKIGLRKHYIWC</sequence>
<reference evidence="1" key="1">
    <citation type="submission" date="2022-08" db="UniProtKB">
        <authorList>
            <consortium name="EnsemblMetazoa"/>
        </authorList>
    </citation>
    <scope>IDENTIFICATION</scope>
</reference>
<protein>
    <submittedName>
        <fullName evidence="1">Uncharacterized protein</fullName>
    </submittedName>
</protein>